<dbReference type="GO" id="GO:0006729">
    <property type="term" value="P:tetrahydrobiopterin biosynthetic process"/>
    <property type="evidence" value="ECO:0007669"/>
    <property type="project" value="InterPro"/>
</dbReference>
<evidence type="ECO:0000313" key="6">
    <source>
        <dbReference type="Proteomes" id="UP000287651"/>
    </source>
</evidence>
<reference evidence="5 6" key="1">
    <citation type="journal article" date="2014" name="Agronomy (Basel)">
        <title>A Draft Genome Sequence for Ensete ventricosum, the Drought-Tolerant Tree Against Hunger.</title>
        <authorList>
            <person name="Harrison J."/>
            <person name="Moore K.A."/>
            <person name="Paszkiewicz K."/>
            <person name="Jones T."/>
            <person name="Grant M."/>
            <person name="Ambacheew D."/>
            <person name="Muzemil S."/>
            <person name="Studholme D.J."/>
        </authorList>
    </citation>
    <scope>NUCLEOTIDE SEQUENCE [LARGE SCALE GENOMIC DNA]</scope>
</reference>
<evidence type="ECO:0000256" key="2">
    <source>
        <dbReference type="ARBA" id="ARBA00006472"/>
    </source>
</evidence>
<evidence type="ECO:0000256" key="3">
    <source>
        <dbReference type="ARBA" id="ARBA00013252"/>
    </source>
</evidence>
<dbReference type="Gene3D" id="3.30.1360.20">
    <property type="entry name" value="Transcriptional coactivator/pterin dehydratase"/>
    <property type="match status" value="1"/>
</dbReference>
<proteinExistence type="inferred from homology"/>
<evidence type="ECO:0000256" key="4">
    <source>
        <dbReference type="ARBA" id="ARBA00023239"/>
    </source>
</evidence>
<comment type="similarity">
    <text evidence="2">Belongs to the pterin-4-alpha-carbinolamine dehydratase family.</text>
</comment>
<keyword evidence="4" id="KW-0456">Lyase</keyword>
<protein>
    <recommendedName>
        <fullName evidence="3">4a-hydroxytetrahydrobiopterin dehydratase</fullName>
        <ecNumber evidence="3">4.2.1.96</ecNumber>
    </recommendedName>
</protein>
<accession>A0A426Y8H5</accession>
<dbReference type="SUPFAM" id="SSF55248">
    <property type="entry name" value="PCD-like"/>
    <property type="match status" value="1"/>
</dbReference>
<comment type="catalytic activity">
    <reaction evidence="1">
        <text>(4aS,6R)-4a-hydroxy-L-erythro-5,6,7,8-tetrahydrobiopterin = (6R)-L-erythro-6,7-dihydrobiopterin + H2O</text>
        <dbReference type="Rhea" id="RHEA:11920"/>
        <dbReference type="ChEBI" id="CHEBI:15377"/>
        <dbReference type="ChEBI" id="CHEBI:15642"/>
        <dbReference type="ChEBI" id="CHEBI:43120"/>
        <dbReference type="EC" id="4.2.1.96"/>
    </reaction>
</comment>
<name>A0A426Y8H5_ENSVE</name>
<dbReference type="EC" id="4.2.1.96" evidence="3"/>
<gene>
    <name evidence="5" type="ORF">B296_00053379</name>
</gene>
<dbReference type="GO" id="GO:0008124">
    <property type="term" value="F:4-alpha-hydroxytetrahydrobiopterin dehydratase activity"/>
    <property type="evidence" value="ECO:0007669"/>
    <property type="project" value="UniProtKB-EC"/>
</dbReference>
<dbReference type="InterPro" id="IPR036428">
    <property type="entry name" value="PCD_sf"/>
</dbReference>
<dbReference type="AlphaFoldDB" id="A0A426Y8H5"/>
<dbReference type="Pfam" id="PF01329">
    <property type="entry name" value="Pterin_4a"/>
    <property type="match status" value="1"/>
</dbReference>
<comment type="caution">
    <text evidence="5">The sequence shown here is derived from an EMBL/GenBank/DDBJ whole genome shotgun (WGS) entry which is preliminary data.</text>
</comment>
<dbReference type="Proteomes" id="UP000287651">
    <property type="component" value="Unassembled WGS sequence"/>
</dbReference>
<dbReference type="PANTHER" id="PTHR12599">
    <property type="entry name" value="PTERIN-4-ALPHA-CARBINOLAMINE DEHYDRATASE"/>
    <property type="match status" value="1"/>
</dbReference>
<organism evidence="5 6">
    <name type="scientific">Ensete ventricosum</name>
    <name type="common">Abyssinian banana</name>
    <name type="synonym">Musa ensete</name>
    <dbReference type="NCBI Taxonomy" id="4639"/>
    <lineage>
        <taxon>Eukaryota</taxon>
        <taxon>Viridiplantae</taxon>
        <taxon>Streptophyta</taxon>
        <taxon>Embryophyta</taxon>
        <taxon>Tracheophyta</taxon>
        <taxon>Spermatophyta</taxon>
        <taxon>Magnoliopsida</taxon>
        <taxon>Liliopsida</taxon>
        <taxon>Zingiberales</taxon>
        <taxon>Musaceae</taxon>
        <taxon>Ensete</taxon>
    </lineage>
</organism>
<dbReference type="EMBL" id="AMZH03014202">
    <property type="protein sequence ID" value="RRT48032.1"/>
    <property type="molecule type" value="Genomic_DNA"/>
</dbReference>
<dbReference type="GO" id="GO:0009536">
    <property type="term" value="C:plastid"/>
    <property type="evidence" value="ECO:0007669"/>
    <property type="project" value="TreeGrafter"/>
</dbReference>
<dbReference type="PANTHER" id="PTHR12599:SF8">
    <property type="entry name" value="PTERIN-4-ALPHA-CARBINOLAMINE DEHYDRATASE, CHLOROPLASTIC-RELATED"/>
    <property type="match status" value="1"/>
</dbReference>
<evidence type="ECO:0000256" key="1">
    <source>
        <dbReference type="ARBA" id="ARBA00001554"/>
    </source>
</evidence>
<evidence type="ECO:0000313" key="5">
    <source>
        <dbReference type="EMBL" id="RRT48032.1"/>
    </source>
</evidence>
<sequence length="255" mass="28221">MASASFSFVAPPLPSANSLLPGRATLAFPSSSHSASWRSRRRRGHLRPLAQGADLLGDFGARDPFPEEIESNFCEKVLGNTDTMHRILIPNISALSLAQMSCEPVSSSQPPISTEVAEKLLRKLFYISPDASDFIWINQVVGWRLVDGDGGKRIQCLWKVRDYGCGVQLITRIYRVAEAAGHFPNLHLEQPNQVRAELWTNSIGGYTKFSFVHVRSTFADSVLLAGGLSMNDFIVAARIDQIKTVDLLPKKRIWA</sequence>
<dbReference type="InterPro" id="IPR001533">
    <property type="entry name" value="Pterin_deHydtase"/>
</dbReference>